<keyword evidence="2" id="KW-1185">Reference proteome</keyword>
<evidence type="ECO:0000313" key="1">
    <source>
        <dbReference type="EMBL" id="THF81373.1"/>
    </source>
</evidence>
<dbReference type="AlphaFoldDB" id="A0A4S4C154"/>
<proteinExistence type="predicted"/>
<dbReference type="RefSeq" id="WP_136352208.1">
    <property type="nucleotide sequence ID" value="NZ_CP046266.1"/>
</dbReference>
<sequence>MHIVFIVGNYYPYYSAVGNCVGNVADELAKGNKVTVICQKNFNEQADVEVFNKQKIIRVATRENNVREILSSKINTEKGFKKKIYKVLQGTYKVSRVIKTTFSRVTLRKELVNSYLDTLYNIQEPIDLIIPACMPFESVIAACKFKSQYQYSEVQIIPYLFDNFVDNESLHRTKINMKLKRKKHLLLEEDMLKNTSSILIMNQLREHFSLEFPNFEDKLVVVEHPLLKQYSEDPVENKGSIELIYAGSFYKKIRDPKYFLKVVDNALSCINATIHLYTFGNCNEIIEKYSKMDKPILNHGKVSTEKAYKELNKANILIAVGNSNNKQVPSKIFEYLSFGKPIIYFYSNPNDTNLEILNKYPLSLCLKQDDDKFEDNVKLFVEFCDKHKYSHISYEVVEKLFKDATPKYTAEIIKKIYEESNI</sequence>
<dbReference type="Proteomes" id="UP000310334">
    <property type="component" value="Unassembled WGS sequence"/>
</dbReference>
<dbReference type="GO" id="GO:0016740">
    <property type="term" value="F:transferase activity"/>
    <property type="evidence" value="ECO:0007669"/>
    <property type="project" value="UniProtKB-KW"/>
</dbReference>
<comment type="caution">
    <text evidence="1">The sequence shown here is derived from an EMBL/GenBank/DDBJ whole genome shotgun (WGS) entry which is preliminary data.</text>
</comment>
<reference evidence="1 2" key="1">
    <citation type="submission" date="2019-04" db="EMBL/GenBank/DDBJ databases">
        <title>Bacillus sediminilitoris sp. nov., isolated from a tidal flat sediment on the East China Sea.</title>
        <authorList>
            <person name="Wei Y."/>
            <person name="Mao H."/>
            <person name="Fang J."/>
        </authorList>
    </citation>
    <scope>NUCLEOTIDE SEQUENCE [LARGE SCALE GENOMIC DNA]</scope>
    <source>
        <strain evidence="1 2">DSL-17</strain>
    </source>
</reference>
<dbReference type="Gene3D" id="3.40.50.2000">
    <property type="entry name" value="Glycogen Phosphorylase B"/>
    <property type="match status" value="1"/>
</dbReference>
<accession>A0A4S4C154</accession>
<protein>
    <submittedName>
        <fullName evidence="1">Glycosyltransferase family 4 protein</fullName>
    </submittedName>
</protein>
<organism evidence="1 2">
    <name type="scientific">Metabacillus sediminilitoris</name>
    <dbReference type="NCBI Taxonomy" id="2567941"/>
    <lineage>
        <taxon>Bacteria</taxon>
        <taxon>Bacillati</taxon>
        <taxon>Bacillota</taxon>
        <taxon>Bacilli</taxon>
        <taxon>Bacillales</taxon>
        <taxon>Bacillaceae</taxon>
        <taxon>Metabacillus</taxon>
    </lineage>
</organism>
<keyword evidence="1" id="KW-0808">Transferase</keyword>
<gene>
    <name evidence="1" type="ORF">E6W99_05525</name>
</gene>
<name>A0A4S4C154_9BACI</name>
<dbReference type="EMBL" id="SSNT01000004">
    <property type="protein sequence ID" value="THF81373.1"/>
    <property type="molecule type" value="Genomic_DNA"/>
</dbReference>
<evidence type="ECO:0000313" key="2">
    <source>
        <dbReference type="Proteomes" id="UP000310334"/>
    </source>
</evidence>
<dbReference type="OrthoDB" id="9794575at2"/>